<evidence type="ECO:0000256" key="3">
    <source>
        <dbReference type="ARBA" id="ARBA00006922"/>
    </source>
</evidence>
<dbReference type="GO" id="GO:0005634">
    <property type="term" value="C:nucleus"/>
    <property type="evidence" value="ECO:0007669"/>
    <property type="project" value="UniProtKB-SubCell"/>
</dbReference>
<dbReference type="Pfam" id="PF08528">
    <property type="entry name" value="Whi5"/>
    <property type="match status" value="1"/>
</dbReference>
<evidence type="ECO:0000256" key="5">
    <source>
        <dbReference type="ARBA" id="ARBA00022491"/>
    </source>
</evidence>
<evidence type="ECO:0000256" key="8">
    <source>
        <dbReference type="ARBA" id="ARBA00023242"/>
    </source>
</evidence>
<organism evidence="10 11">
    <name type="scientific">Kuraishia capsulata CBS 1993</name>
    <dbReference type="NCBI Taxonomy" id="1382522"/>
    <lineage>
        <taxon>Eukaryota</taxon>
        <taxon>Fungi</taxon>
        <taxon>Dikarya</taxon>
        <taxon>Ascomycota</taxon>
        <taxon>Saccharomycotina</taxon>
        <taxon>Pichiomycetes</taxon>
        <taxon>Pichiales</taxon>
        <taxon>Pichiaceae</taxon>
        <taxon>Kuraishia</taxon>
    </lineage>
</organism>
<evidence type="ECO:0000256" key="6">
    <source>
        <dbReference type="ARBA" id="ARBA00023015"/>
    </source>
</evidence>
<accession>W6MSR1</accession>
<evidence type="ECO:0000313" key="11">
    <source>
        <dbReference type="Proteomes" id="UP000019384"/>
    </source>
</evidence>
<dbReference type="OrthoDB" id="2359117at2759"/>
<keyword evidence="8" id="KW-0539">Nucleus</keyword>
<dbReference type="EMBL" id="HG793131">
    <property type="protein sequence ID" value="CDK29851.1"/>
    <property type="molecule type" value="Genomic_DNA"/>
</dbReference>
<keyword evidence="6" id="KW-0805">Transcription regulation</keyword>
<dbReference type="InterPro" id="IPR013734">
    <property type="entry name" value="TF_Nrm1/Whi5"/>
</dbReference>
<evidence type="ECO:0000256" key="4">
    <source>
        <dbReference type="ARBA" id="ARBA00022490"/>
    </source>
</evidence>
<evidence type="ECO:0000313" key="10">
    <source>
        <dbReference type="EMBL" id="CDK29851.1"/>
    </source>
</evidence>
<feature type="compositionally biased region" description="Low complexity" evidence="9">
    <location>
        <begin position="64"/>
        <end position="75"/>
    </location>
</feature>
<keyword evidence="7" id="KW-0804">Transcription</keyword>
<keyword evidence="5" id="KW-0678">Repressor</keyword>
<protein>
    <submittedName>
        <fullName evidence="10">Uncharacterized protein</fullName>
    </submittedName>
</protein>
<name>W6MSR1_9ASCO</name>
<feature type="compositionally biased region" description="Polar residues" evidence="9">
    <location>
        <begin position="76"/>
        <end position="89"/>
    </location>
</feature>
<reference evidence="10" key="2">
    <citation type="submission" date="2014-02" db="EMBL/GenBank/DDBJ databases">
        <title>Complete DNA sequence of /Kuraishia capsulata/ illustrates novel genomic features among budding yeasts (/Saccharomycotina/).</title>
        <authorList>
            <person name="Morales L."/>
            <person name="Noel B."/>
            <person name="Porcel B."/>
            <person name="Marcet-Houben M."/>
            <person name="Hullo M-F."/>
            <person name="Sacerdot C."/>
            <person name="Tekaia F."/>
            <person name="Leh-Louis V."/>
            <person name="Despons L."/>
            <person name="Khanna V."/>
            <person name="Aury J-M."/>
            <person name="Barbe V."/>
            <person name="Couloux A."/>
            <person name="Labadie K."/>
            <person name="Pelletier E."/>
            <person name="Souciet J-L."/>
            <person name="Boekhout T."/>
            <person name="Gabaldon T."/>
            <person name="Wincker P."/>
            <person name="Dujon B."/>
        </authorList>
    </citation>
    <scope>NUCLEOTIDE SEQUENCE</scope>
    <source>
        <strain evidence="10">CBS 1993</strain>
    </source>
</reference>
<feature type="region of interest" description="Disordered" evidence="9">
    <location>
        <begin position="342"/>
        <end position="434"/>
    </location>
</feature>
<feature type="compositionally biased region" description="Low complexity" evidence="9">
    <location>
        <begin position="43"/>
        <end position="53"/>
    </location>
</feature>
<dbReference type="GO" id="GO:0005737">
    <property type="term" value="C:cytoplasm"/>
    <property type="evidence" value="ECO:0007669"/>
    <property type="project" value="UniProtKB-SubCell"/>
</dbReference>
<proteinExistence type="inferred from homology"/>
<evidence type="ECO:0000256" key="7">
    <source>
        <dbReference type="ARBA" id="ARBA00023163"/>
    </source>
</evidence>
<feature type="region of interest" description="Disordered" evidence="9">
    <location>
        <begin position="233"/>
        <end position="294"/>
    </location>
</feature>
<feature type="compositionally biased region" description="Polar residues" evidence="9">
    <location>
        <begin position="1"/>
        <end position="19"/>
    </location>
</feature>
<dbReference type="Proteomes" id="UP000019384">
    <property type="component" value="Unassembled WGS sequence"/>
</dbReference>
<dbReference type="HOGENOM" id="CLU_692790_0_0_1"/>
<feature type="compositionally biased region" description="Basic and acidic residues" evidence="9">
    <location>
        <begin position="233"/>
        <end position="245"/>
    </location>
</feature>
<evidence type="ECO:0000256" key="1">
    <source>
        <dbReference type="ARBA" id="ARBA00004123"/>
    </source>
</evidence>
<dbReference type="GeneID" id="34523222"/>
<feature type="region of interest" description="Disordered" evidence="9">
    <location>
        <begin position="1"/>
        <end position="123"/>
    </location>
</feature>
<reference evidence="10" key="1">
    <citation type="submission" date="2013-12" db="EMBL/GenBank/DDBJ databases">
        <authorList>
            <person name="Genoscope - CEA"/>
        </authorList>
    </citation>
    <scope>NUCLEOTIDE SEQUENCE</scope>
    <source>
        <strain evidence="10">CBS 1993</strain>
    </source>
</reference>
<gene>
    <name evidence="10" type="ORF">KUCA_T00005845001</name>
</gene>
<evidence type="ECO:0000256" key="9">
    <source>
        <dbReference type="SAM" id="MobiDB-lite"/>
    </source>
</evidence>
<dbReference type="STRING" id="1382522.W6MSR1"/>
<dbReference type="AlphaFoldDB" id="W6MSR1"/>
<feature type="compositionally biased region" description="Acidic residues" evidence="9">
    <location>
        <begin position="397"/>
        <end position="408"/>
    </location>
</feature>
<evidence type="ECO:0000256" key="2">
    <source>
        <dbReference type="ARBA" id="ARBA00004496"/>
    </source>
</evidence>
<keyword evidence="4" id="KW-0963">Cytoplasm</keyword>
<comment type="subcellular location">
    <subcellularLocation>
        <location evidence="2">Cytoplasm</location>
    </subcellularLocation>
    <subcellularLocation>
        <location evidence="1">Nucleus</location>
    </subcellularLocation>
</comment>
<keyword evidence="11" id="KW-1185">Reference proteome</keyword>
<comment type="similarity">
    <text evidence="3">Belongs to the WHI5/NRM1 family.</text>
</comment>
<sequence length="434" mass="47049">MSSENESTSQSLGSTNVDSSADLVLPATHNLAPSTLPKFEDLPSATTPSTMMPPATPVMKQGGSIKSENSPSSESQTVPTTPSAPQFSPTRAGLGLPVVPRTPDRPTLSEGLEETPLLSPMGSAKRRSADFYSLLKSPERIGKQNWDAGVKRRSLELYNVINKSPDRVGFVFHDSAKSPKRQSPYRVNKKNPAEIKEISETLKTKLNYAALKVQNGWGNKSLEELEKTIDDAKKDQEPSATRHELIQPSFGFSRGGIAAKPRSPSGSKPGMRLSLDQVASRPHQQNNKHLRVGSNDEGFADLALYSALSSRKNSVSHNDEDVAEKEAVMSLMSLSSPVKKTPPFPLPSYNGTHSNGHSVHGSPPPRGAYNFMPRSSTQLPPLRSPSRPTYESAVMTDSDDNETDVDESEIPKTQSVKPIDDDDDARTASDYSEG</sequence>
<dbReference type="RefSeq" id="XP_022461834.1">
    <property type="nucleotide sequence ID" value="XM_022603118.1"/>
</dbReference>